<evidence type="ECO:0000256" key="4">
    <source>
        <dbReference type="ARBA" id="ARBA00022679"/>
    </source>
</evidence>
<reference evidence="8 9" key="1">
    <citation type="submission" date="2017-09" db="EMBL/GenBank/DDBJ databases">
        <authorList>
            <person name="Ehlers B."/>
            <person name="Leendertz F.H."/>
        </authorList>
    </citation>
    <scope>NUCLEOTIDE SEQUENCE [LARGE SCALE GENOMIC DNA]</scope>
    <source>
        <strain evidence="8 9">DSM 45537</strain>
    </source>
</reference>
<dbReference type="InterPro" id="IPR015424">
    <property type="entry name" value="PyrdxlP-dep_Trfase"/>
</dbReference>
<evidence type="ECO:0000256" key="2">
    <source>
        <dbReference type="ARBA" id="ARBA00007441"/>
    </source>
</evidence>
<evidence type="ECO:0000256" key="6">
    <source>
        <dbReference type="SAM" id="MobiDB-lite"/>
    </source>
</evidence>
<feature type="compositionally biased region" description="Polar residues" evidence="6">
    <location>
        <begin position="8"/>
        <end position="17"/>
    </location>
</feature>
<dbReference type="CDD" id="cd00609">
    <property type="entry name" value="AAT_like"/>
    <property type="match status" value="1"/>
</dbReference>
<dbReference type="EMBL" id="OBEG01000005">
    <property type="protein sequence ID" value="SNY87755.1"/>
    <property type="molecule type" value="Genomic_DNA"/>
</dbReference>
<dbReference type="FunFam" id="3.40.640.10:FF:000033">
    <property type="entry name" value="Aspartate aminotransferase"/>
    <property type="match status" value="1"/>
</dbReference>
<evidence type="ECO:0000256" key="1">
    <source>
        <dbReference type="ARBA" id="ARBA00001933"/>
    </source>
</evidence>
<gene>
    <name evidence="8" type="ORF">SAMN04244553_4709</name>
</gene>
<accession>A0A285LS88</accession>
<keyword evidence="9" id="KW-1185">Reference proteome</keyword>
<evidence type="ECO:0000256" key="3">
    <source>
        <dbReference type="ARBA" id="ARBA00022576"/>
    </source>
</evidence>
<dbReference type="STRING" id="1379680.GCA_001612615_05557"/>
<keyword evidence="3 8" id="KW-0032">Aminotransferase</keyword>
<dbReference type="AlphaFoldDB" id="A0A285LS88"/>
<sequence>MNVKHSRSLSNSNNGDRSATLRGMPARPATVARLRPYAATIFAEMTELAVRYEAVNLGQGFPDTDGPAGMLEVARQAIADGVNQYPPGRGMPVLRRAIAADRARRYGTEYDPDTEVLVTVGATEAISAAMLGLVEPGDEVVLIEPYYDSYAAAVALAGAQRRTARLVADGDRFVLDLDSLRAAITPRTRMLVVNSPHNPTGTVLDRTDLTAVAELACEHDLIVLTDEVYEHLVYDGNEHISLATLPGMAERTVVVSSAAKTFSVTGWKIGWACGPAYLIDGVLAAKQFLTFVGGGPFQPAIAHALTNELDWVAWLRDVLSDKRLRLSAALANAGFGVKASGGGYFVCADLTPTGRADGLEFCREIPASIGVAAVPVSVFADDKPAWNHLVRFTFCKRDEILDEGVRRLRAGVATSGKR</sequence>
<dbReference type="InterPro" id="IPR004839">
    <property type="entry name" value="Aminotransferase_I/II_large"/>
</dbReference>
<evidence type="ECO:0000256" key="5">
    <source>
        <dbReference type="ARBA" id="ARBA00022898"/>
    </source>
</evidence>
<dbReference type="Pfam" id="PF00155">
    <property type="entry name" value="Aminotran_1_2"/>
    <property type="match status" value="1"/>
</dbReference>
<evidence type="ECO:0000313" key="9">
    <source>
        <dbReference type="Proteomes" id="UP000219565"/>
    </source>
</evidence>
<dbReference type="Proteomes" id="UP000219565">
    <property type="component" value="Unassembled WGS sequence"/>
</dbReference>
<keyword evidence="4 8" id="KW-0808">Transferase</keyword>
<dbReference type="InterPro" id="IPR015422">
    <property type="entry name" value="PyrdxlP-dep_Trfase_small"/>
</dbReference>
<dbReference type="NCBIfam" id="NF005855">
    <property type="entry name" value="PRK07777.1"/>
    <property type="match status" value="1"/>
</dbReference>
<evidence type="ECO:0000313" key="8">
    <source>
        <dbReference type="EMBL" id="SNY87755.1"/>
    </source>
</evidence>
<comment type="cofactor">
    <cofactor evidence="1">
        <name>pyridoxal 5'-phosphate</name>
        <dbReference type="ChEBI" id="CHEBI:597326"/>
    </cofactor>
</comment>
<dbReference type="SUPFAM" id="SSF53383">
    <property type="entry name" value="PLP-dependent transferases"/>
    <property type="match status" value="1"/>
</dbReference>
<proteinExistence type="inferred from homology"/>
<dbReference type="GO" id="GO:0030170">
    <property type="term" value="F:pyridoxal phosphate binding"/>
    <property type="evidence" value="ECO:0007669"/>
    <property type="project" value="InterPro"/>
</dbReference>
<dbReference type="GO" id="GO:0005737">
    <property type="term" value="C:cytoplasm"/>
    <property type="evidence" value="ECO:0007669"/>
    <property type="project" value="TreeGrafter"/>
</dbReference>
<dbReference type="PANTHER" id="PTHR43807">
    <property type="entry name" value="FI04487P"/>
    <property type="match status" value="1"/>
</dbReference>
<feature type="region of interest" description="Disordered" evidence="6">
    <location>
        <begin position="1"/>
        <end position="24"/>
    </location>
</feature>
<evidence type="ECO:0000259" key="7">
    <source>
        <dbReference type="Pfam" id="PF00155"/>
    </source>
</evidence>
<dbReference type="Gene3D" id="3.90.1150.10">
    <property type="entry name" value="Aspartate Aminotransferase, domain 1"/>
    <property type="match status" value="1"/>
</dbReference>
<keyword evidence="5" id="KW-0663">Pyridoxal phosphate</keyword>
<name>A0A285LS88_9NOCA</name>
<dbReference type="GO" id="GO:0016212">
    <property type="term" value="F:kynurenine-oxoglutarate transaminase activity"/>
    <property type="evidence" value="ECO:0007669"/>
    <property type="project" value="TreeGrafter"/>
</dbReference>
<dbReference type="InterPro" id="IPR051326">
    <property type="entry name" value="Kynurenine-oxoglutarate_AT"/>
</dbReference>
<protein>
    <submittedName>
        <fullName evidence="8">N-succinyldiaminopimelate aminotransferase</fullName>
    </submittedName>
</protein>
<dbReference type="InterPro" id="IPR015421">
    <property type="entry name" value="PyrdxlP-dep_Trfase_major"/>
</dbReference>
<dbReference type="Gene3D" id="3.40.640.10">
    <property type="entry name" value="Type I PLP-dependent aspartate aminotransferase-like (Major domain)"/>
    <property type="match status" value="1"/>
</dbReference>
<dbReference type="PANTHER" id="PTHR43807:SF20">
    <property type="entry name" value="FI04487P"/>
    <property type="match status" value="1"/>
</dbReference>
<organism evidence="8 9">
    <name type="scientific">Nocardia amikacinitolerans</name>
    <dbReference type="NCBI Taxonomy" id="756689"/>
    <lineage>
        <taxon>Bacteria</taxon>
        <taxon>Bacillati</taxon>
        <taxon>Actinomycetota</taxon>
        <taxon>Actinomycetes</taxon>
        <taxon>Mycobacteriales</taxon>
        <taxon>Nocardiaceae</taxon>
        <taxon>Nocardia</taxon>
    </lineage>
</organism>
<feature type="domain" description="Aminotransferase class I/classII large" evidence="7">
    <location>
        <begin position="54"/>
        <end position="408"/>
    </location>
</feature>
<comment type="similarity">
    <text evidence="2">Belongs to the class-I pyridoxal-phosphate-dependent aminotransferase family.</text>
</comment>